<name>A0A194W1Y9_CYTMA</name>
<dbReference type="OrthoDB" id="417697at2759"/>
<evidence type="ECO:0000313" key="1">
    <source>
        <dbReference type="EMBL" id="KUI70045.1"/>
    </source>
</evidence>
<protein>
    <submittedName>
        <fullName evidence="1">Uncharacterized protein</fullName>
    </submittedName>
</protein>
<gene>
    <name evidence="1" type="ORF">VM1G_04715</name>
</gene>
<evidence type="ECO:0000313" key="2">
    <source>
        <dbReference type="Proteomes" id="UP000078559"/>
    </source>
</evidence>
<accession>A0A194W1Y9</accession>
<sequence>MYLDKPPANVLDIMKKSVSKKLHGKFDLIYARLLVAAVLPGEQAPIVRNLAQPIKPGGWMQW</sequence>
<dbReference type="EMBL" id="CM003102">
    <property type="protein sequence ID" value="KUI70045.1"/>
    <property type="molecule type" value="Genomic_DNA"/>
</dbReference>
<dbReference type="AlphaFoldDB" id="A0A194W1Y9"/>
<proteinExistence type="predicted"/>
<reference evidence="1" key="1">
    <citation type="submission" date="2014-12" db="EMBL/GenBank/DDBJ databases">
        <title>Genome Sequence of Valsa Canker Pathogens Uncovers a Specific Adaption of Colonization on Woody Bark.</title>
        <authorList>
            <person name="Yin Z."/>
            <person name="Liu H."/>
            <person name="Gao X."/>
            <person name="Li Z."/>
            <person name="Song N."/>
            <person name="Ke X."/>
            <person name="Dai Q."/>
            <person name="Wu Y."/>
            <person name="Sun Y."/>
            <person name="Xu J.-R."/>
            <person name="Kang Z.K."/>
            <person name="Wang L."/>
            <person name="Huang L."/>
        </authorList>
    </citation>
    <scope>NUCLEOTIDE SEQUENCE [LARGE SCALE GENOMIC DNA]</scope>
    <source>
        <strain evidence="1">03-8</strain>
    </source>
</reference>
<organism evidence="1 2">
    <name type="scientific">Cytospora mali</name>
    <name type="common">Apple Valsa canker fungus</name>
    <name type="synonym">Valsa mali</name>
    <dbReference type="NCBI Taxonomy" id="578113"/>
    <lineage>
        <taxon>Eukaryota</taxon>
        <taxon>Fungi</taxon>
        <taxon>Dikarya</taxon>
        <taxon>Ascomycota</taxon>
        <taxon>Pezizomycotina</taxon>
        <taxon>Sordariomycetes</taxon>
        <taxon>Sordariomycetidae</taxon>
        <taxon>Diaporthales</taxon>
        <taxon>Cytosporaceae</taxon>
        <taxon>Cytospora</taxon>
    </lineage>
</organism>
<keyword evidence="2" id="KW-1185">Reference proteome</keyword>
<dbReference type="Proteomes" id="UP000078559">
    <property type="component" value="Chromosome 5"/>
</dbReference>